<sequence>MTTRPMPADSRPEHIDAILAGLDRYNPETVSTFQDYVQYQCENRTYDALANLALLKLGVVKDEHSSQRFLLPERGSNAPQHEANTTVFLNLTTRIAIAFSFPVVMVYQFNPHLTKEETITNILVKALTIFPSPDFSLCLHLLPPNILDAATATDALSDAVRKLTTLNELIESGSYREFWVAYESDDLYADLVADCAGFEDTMRDAIALQISMIAREVSKELAQGWLNVSAEDLPEVITRLGWTIEGDKVKLPINKENEAKTTVFRENVQFNQFHNVIRRGFEQAV</sequence>
<gene>
    <name evidence="6" type="ORF">FN846DRAFT_886341</name>
</gene>
<dbReference type="SUPFAM" id="SSF46785">
    <property type="entry name" value="Winged helix' DNA-binding domain"/>
    <property type="match status" value="1"/>
</dbReference>
<dbReference type="HAMAP" id="MF_03010">
    <property type="entry name" value="eIF3k"/>
    <property type="match status" value="1"/>
</dbReference>
<dbReference type="AlphaFoldDB" id="A0A5J5FAT3"/>
<evidence type="ECO:0000256" key="4">
    <source>
        <dbReference type="HAMAP-Rule" id="MF_03010"/>
    </source>
</evidence>
<dbReference type="Gene3D" id="1.25.40.250">
    <property type="entry name" value="ARM repeat, domain 1"/>
    <property type="match status" value="2"/>
</dbReference>
<comment type="similarity">
    <text evidence="4">Belongs to the eIF-3 subunit K family.</text>
</comment>
<comment type="subcellular location">
    <subcellularLocation>
        <location evidence="4">Cytoplasm</location>
    </subcellularLocation>
</comment>
<evidence type="ECO:0000256" key="3">
    <source>
        <dbReference type="ARBA" id="ARBA00022917"/>
    </source>
</evidence>
<name>A0A5J5FAT3_9PEZI</name>
<evidence type="ECO:0000313" key="6">
    <source>
        <dbReference type="EMBL" id="KAA8913932.1"/>
    </source>
</evidence>
<keyword evidence="3 4" id="KW-0648">Protein biosynthesis</keyword>
<evidence type="ECO:0000256" key="2">
    <source>
        <dbReference type="ARBA" id="ARBA00022540"/>
    </source>
</evidence>
<dbReference type="GO" id="GO:0001732">
    <property type="term" value="P:formation of cytoplasmic translation initiation complex"/>
    <property type="evidence" value="ECO:0007669"/>
    <property type="project" value="UniProtKB-UniRule"/>
</dbReference>
<dbReference type="GO" id="GO:0043022">
    <property type="term" value="F:ribosome binding"/>
    <property type="evidence" value="ECO:0007669"/>
    <property type="project" value="InterPro"/>
</dbReference>
<keyword evidence="2 4" id="KW-0396">Initiation factor</keyword>
<dbReference type="GO" id="GO:0003723">
    <property type="term" value="F:RNA binding"/>
    <property type="evidence" value="ECO:0007669"/>
    <property type="project" value="UniProtKB-UniRule"/>
</dbReference>
<reference evidence="6 7" key="1">
    <citation type="submission" date="2019-09" db="EMBL/GenBank/DDBJ databases">
        <title>Draft genome of the ectomycorrhizal ascomycete Sphaerosporella brunnea.</title>
        <authorList>
            <consortium name="DOE Joint Genome Institute"/>
            <person name="Benucci G.M."/>
            <person name="Marozzi G."/>
            <person name="Antonielli L."/>
            <person name="Sanchez S."/>
            <person name="Marco P."/>
            <person name="Wang X."/>
            <person name="Falini L.B."/>
            <person name="Barry K."/>
            <person name="Haridas S."/>
            <person name="Lipzen A."/>
            <person name="Labutti K."/>
            <person name="Grigoriev I.V."/>
            <person name="Murat C."/>
            <person name="Martin F."/>
            <person name="Albertini E."/>
            <person name="Donnini D."/>
            <person name="Bonito G."/>
        </authorList>
    </citation>
    <scope>NUCLEOTIDE SEQUENCE [LARGE SCALE GENOMIC DNA]</scope>
    <source>
        <strain evidence="6 7">Sb_GMNB300</strain>
    </source>
</reference>
<dbReference type="Proteomes" id="UP000326924">
    <property type="component" value="Unassembled WGS sequence"/>
</dbReference>
<dbReference type="InterPro" id="IPR033464">
    <property type="entry name" value="CSN8_PSD8_EIF3K"/>
</dbReference>
<feature type="domain" description="PCI" evidence="5">
    <location>
        <begin position="95"/>
        <end position="267"/>
    </location>
</feature>
<dbReference type="GO" id="GO:0006446">
    <property type="term" value="P:regulation of translational initiation"/>
    <property type="evidence" value="ECO:0007669"/>
    <property type="project" value="InterPro"/>
</dbReference>
<comment type="function">
    <text evidence="4">Component of the eukaryotic translation initiation factor 3 (eIF-3) complex, which is involved in protein synthesis of a specialized repertoire of mRNAs and, together with other initiation factors, stimulates binding of mRNA and methionyl-tRNAi to the 40S ribosome. The eIF-3 complex specifically targets and initiates translation of a subset of mRNAs involved in cell proliferation.</text>
</comment>
<dbReference type="InterPro" id="IPR016024">
    <property type="entry name" value="ARM-type_fold"/>
</dbReference>
<dbReference type="GO" id="GO:0003743">
    <property type="term" value="F:translation initiation factor activity"/>
    <property type="evidence" value="ECO:0007669"/>
    <property type="project" value="UniProtKB-UniRule"/>
</dbReference>
<dbReference type="PANTHER" id="PTHR13022:SF0">
    <property type="entry name" value="EUKARYOTIC TRANSLATION INITIATION FACTOR 3 SUBUNIT K"/>
    <property type="match status" value="1"/>
</dbReference>
<evidence type="ECO:0000256" key="1">
    <source>
        <dbReference type="ARBA" id="ARBA00022490"/>
    </source>
</evidence>
<dbReference type="OrthoDB" id="337745at2759"/>
<keyword evidence="7" id="KW-1185">Reference proteome</keyword>
<protein>
    <recommendedName>
        <fullName evidence="4">Eukaryotic translation initiation factor 3 subunit K</fullName>
        <shortName evidence="4">eIF3k</shortName>
    </recommendedName>
    <alternativeName>
        <fullName evidence="4">eIF-3 p25</fullName>
    </alternativeName>
</protein>
<dbReference type="GO" id="GO:0016282">
    <property type="term" value="C:eukaryotic 43S preinitiation complex"/>
    <property type="evidence" value="ECO:0007669"/>
    <property type="project" value="UniProtKB-UniRule"/>
</dbReference>
<proteinExistence type="inferred from homology"/>
<dbReference type="InterPro" id="IPR016020">
    <property type="entry name" value="Transl_init_fac_sub12_N_euk"/>
</dbReference>
<evidence type="ECO:0000259" key="5">
    <source>
        <dbReference type="PROSITE" id="PS50250"/>
    </source>
</evidence>
<dbReference type="EMBL" id="VXIS01000011">
    <property type="protein sequence ID" value="KAA8913932.1"/>
    <property type="molecule type" value="Genomic_DNA"/>
</dbReference>
<comment type="subunit">
    <text evidence="4">Component of the eukaryotic translation initiation factor 3 (eIF-3) complex.</text>
</comment>
<dbReference type="InterPro" id="IPR036390">
    <property type="entry name" value="WH_DNA-bd_sf"/>
</dbReference>
<dbReference type="Gene3D" id="1.10.10.10">
    <property type="entry name" value="Winged helix-like DNA-binding domain superfamily/Winged helix DNA-binding domain"/>
    <property type="match status" value="1"/>
</dbReference>
<dbReference type="SUPFAM" id="SSF48371">
    <property type="entry name" value="ARM repeat"/>
    <property type="match status" value="2"/>
</dbReference>
<dbReference type="GO" id="GO:0005852">
    <property type="term" value="C:eukaryotic translation initiation factor 3 complex"/>
    <property type="evidence" value="ECO:0007669"/>
    <property type="project" value="UniProtKB-UniRule"/>
</dbReference>
<dbReference type="GO" id="GO:0033290">
    <property type="term" value="C:eukaryotic 48S preinitiation complex"/>
    <property type="evidence" value="ECO:0007669"/>
    <property type="project" value="UniProtKB-UniRule"/>
</dbReference>
<dbReference type="PANTHER" id="PTHR13022">
    <property type="entry name" value="EUKARYOTIC TRANSLATION INITIATION FACTOR 3 SUBUNIT 11"/>
    <property type="match status" value="1"/>
</dbReference>
<dbReference type="Pfam" id="PF10075">
    <property type="entry name" value="CSN8_PSD8_EIF3K"/>
    <property type="match status" value="1"/>
</dbReference>
<keyword evidence="1 4" id="KW-0963">Cytoplasm</keyword>
<dbReference type="InterPro" id="IPR036388">
    <property type="entry name" value="WH-like_DNA-bd_sf"/>
</dbReference>
<organism evidence="6 7">
    <name type="scientific">Sphaerosporella brunnea</name>
    <dbReference type="NCBI Taxonomy" id="1250544"/>
    <lineage>
        <taxon>Eukaryota</taxon>
        <taxon>Fungi</taxon>
        <taxon>Dikarya</taxon>
        <taxon>Ascomycota</taxon>
        <taxon>Pezizomycotina</taxon>
        <taxon>Pezizomycetes</taxon>
        <taxon>Pezizales</taxon>
        <taxon>Pyronemataceae</taxon>
        <taxon>Sphaerosporella</taxon>
    </lineage>
</organism>
<comment type="caution">
    <text evidence="6">The sequence shown here is derived from an EMBL/GenBank/DDBJ whole genome shotgun (WGS) entry which is preliminary data.</text>
</comment>
<accession>A0A5J5FAT3</accession>
<dbReference type="InParanoid" id="A0A5J5FAT3"/>
<dbReference type="InterPro" id="IPR009374">
    <property type="entry name" value="eIF3k"/>
</dbReference>
<dbReference type="PROSITE" id="PS50250">
    <property type="entry name" value="PCI"/>
    <property type="match status" value="1"/>
</dbReference>
<evidence type="ECO:0000313" key="7">
    <source>
        <dbReference type="Proteomes" id="UP000326924"/>
    </source>
</evidence>
<dbReference type="InterPro" id="IPR000717">
    <property type="entry name" value="PCI_dom"/>
</dbReference>